<evidence type="ECO:0000313" key="6">
    <source>
        <dbReference type="EMBL" id="SHE54268.1"/>
    </source>
</evidence>
<dbReference type="NCBIfam" id="TIGR02727">
    <property type="entry name" value="MTHFS_bact"/>
    <property type="match status" value="1"/>
</dbReference>
<dbReference type="SUPFAM" id="SSF100950">
    <property type="entry name" value="NagB/RpiA/CoA transferase-like"/>
    <property type="match status" value="1"/>
</dbReference>
<name>A0A1M4UCC8_9CLOT</name>
<dbReference type="PIRSF" id="PIRSF006806">
    <property type="entry name" value="FTHF_cligase"/>
    <property type="match status" value="1"/>
</dbReference>
<dbReference type="GO" id="GO:0005524">
    <property type="term" value="F:ATP binding"/>
    <property type="evidence" value="ECO:0007669"/>
    <property type="project" value="UniProtKB-KW"/>
</dbReference>
<dbReference type="InterPro" id="IPR002698">
    <property type="entry name" value="FTHF_cligase"/>
</dbReference>
<dbReference type="RefSeq" id="WP_073247894.1">
    <property type="nucleotide sequence ID" value="NZ_FQVG01000007.1"/>
</dbReference>
<keyword evidence="6" id="KW-0436">Ligase</keyword>
<gene>
    <name evidence="6" type="ORF">SAMN02746091_00611</name>
</gene>
<evidence type="ECO:0000256" key="1">
    <source>
        <dbReference type="ARBA" id="ARBA00010638"/>
    </source>
</evidence>
<dbReference type="PANTHER" id="PTHR23407">
    <property type="entry name" value="ATPASE INHIBITOR/5-FORMYLTETRAHYDROFOLATE CYCLO-LIGASE"/>
    <property type="match status" value="1"/>
</dbReference>
<dbReference type="EMBL" id="FQVG01000007">
    <property type="protein sequence ID" value="SHE54268.1"/>
    <property type="molecule type" value="Genomic_DNA"/>
</dbReference>
<evidence type="ECO:0000256" key="4">
    <source>
        <dbReference type="PIRSR" id="PIRSR006806-1"/>
    </source>
</evidence>
<reference evidence="7" key="1">
    <citation type="submission" date="2016-11" db="EMBL/GenBank/DDBJ databases">
        <authorList>
            <person name="Varghese N."/>
            <person name="Submissions S."/>
        </authorList>
    </citation>
    <scope>NUCLEOTIDE SEQUENCE [LARGE SCALE GENOMIC DNA]</scope>
    <source>
        <strain evidence="7">DSM 10124</strain>
    </source>
</reference>
<evidence type="ECO:0000313" key="7">
    <source>
        <dbReference type="Proteomes" id="UP000184423"/>
    </source>
</evidence>
<protein>
    <recommendedName>
        <fullName evidence="5">5-formyltetrahydrofolate cyclo-ligase</fullName>
        <ecNumber evidence="5">6.3.3.2</ecNumber>
    </recommendedName>
</protein>
<dbReference type="PANTHER" id="PTHR23407:SF1">
    <property type="entry name" value="5-FORMYLTETRAHYDROFOLATE CYCLO-LIGASE"/>
    <property type="match status" value="1"/>
</dbReference>
<comment type="catalytic activity">
    <reaction evidence="5">
        <text>(6S)-5-formyl-5,6,7,8-tetrahydrofolate + ATP = (6R)-5,10-methenyltetrahydrofolate + ADP + phosphate</text>
        <dbReference type="Rhea" id="RHEA:10488"/>
        <dbReference type="ChEBI" id="CHEBI:30616"/>
        <dbReference type="ChEBI" id="CHEBI:43474"/>
        <dbReference type="ChEBI" id="CHEBI:57455"/>
        <dbReference type="ChEBI" id="CHEBI:57457"/>
        <dbReference type="ChEBI" id="CHEBI:456216"/>
        <dbReference type="EC" id="6.3.3.2"/>
    </reaction>
</comment>
<dbReference type="AlphaFoldDB" id="A0A1M4UCC8"/>
<feature type="binding site" evidence="4">
    <location>
        <position position="53"/>
    </location>
    <ligand>
        <name>substrate</name>
    </ligand>
</feature>
<sequence>MKNILRKKYINIRNELSKEEVIKRSIVITKHIINWDKFLNSNSIMIYSAFRNEVETSFLAEEILKEGKVLIYPKTIKSQFKLIPCIVNKIDELTKGEYGILEPKQFEVIDKKQIDLIFIPGVAFDKNGYRLGYGAGYYDRFLEDFKGIKVGICYDFQIVDDVYKDEHDIKMDYLICEEGILKL</sequence>
<comment type="cofactor">
    <cofactor evidence="5">
        <name>Mg(2+)</name>
        <dbReference type="ChEBI" id="CHEBI:18420"/>
    </cofactor>
</comment>
<dbReference type="Pfam" id="PF01812">
    <property type="entry name" value="5-FTHF_cyc-lig"/>
    <property type="match status" value="1"/>
</dbReference>
<feature type="binding site" evidence="4">
    <location>
        <begin position="130"/>
        <end position="138"/>
    </location>
    <ligand>
        <name>ATP</name>
        <dbReference type="ChEBI" id="CHEBI:30616"/>
    </ligand>
</feature>
<keyword evidence="3 4" id="KW-0067">ATP-binding</keyword>
<dbReference type="GO" id="GO:0035999">
    <property type="term" value="P:tetrahydrofolate interconversion"/>
    <property type="evidence" value="ECO:0007669"/>
    <property type="project" value="TreeGrafter"/>
</dbReference>
<dbReference type="GO" id="GO:0030272">
    <property type="term" value="F:5-formyltetrahydrofolate cyclo-ligase activity"/>
    <property type="evidence" value="ECO:0007669"/>
    <property type="project" value="UniProtKB-EC"/>
</dbReference>
<keyword evidence="5" id="KW-0460">Magnesium</keyword>
<dbReference type="Gene3D" id="3.40.50.10420">
    <property type="entry name" value="NagB/RpiA/CoA transferase-like"/>
    <property type="match status" value="1"/>
</dbReference>
<dbReference type="GO" id="GO:0009396">
    <property type="term" value="P:folic acid-containing compound biosynthetic process"/>
    <property type="evidence" value="ECO:0007669"/>
    <property type="project" value="TreeGrafter"/>
</dbReference>
<evidence type="ECO:0000256" key="3">
    <source>
        <dbReference type="ARBA" id="ARBA00022840"/>
    </source>
</evidence>
<dbReference type="GO" id="GO:0046872">
    <property type="term" value="F:metal ion binding"/>
    <property type="evidence" value="ECO:0007669"/>
    <property type="project" value="UniProtKB-KW"/>
</dbReference>
<evidence type="ECO:0000256" key="5">
    <source>
        <dbReference type="RuleBase" id="RU361279"/>
    </source>
</evidence>
<dbReference type="Proteomes" id="UP000184423">
    <property type="component" value="Unassembled WGS sequence"/>
</dbReference>
<dbReference type="EC" id="6.3.3.2" evidence="5"/>
<comment type="similarity">
    <text evidence="1 5">Belongs to the 5-formyltetrahydrofolate cyclo-ligase family.</text>
</comment>
<keyword evidence="2 4" id="KW-0547">Nucleotide-binding</keyword>
<accession>A0A1M4UCC8</accession>
<dbReference type="InterPro" id="IPR024185">
    <property type="entry name" value="FTHF_cligase-like_sf"/>
</dbReference>
<dbReference type="InterPro" id="IPR037171">
    <property type="entry name" value="NagB/RpiA_transferase-like"/>
</dbReference>
<keyword evidence="7" id="KW-1185">Reference proteome</keyword>
<keyword evidence="5" id="KW-0479">Metal-binding</keyword>
<organism evidence="6 7">
    <name type="scientific">Caloramator proteoclasticus DSM 10124</name>
    <dbReference type="NCBI Taxonomy" id="1121262"/>
    <lineage>
        <taxon>Bacteria</taxon>
        <taxon>Bacillati</taxon>
        <taxon>Bacillota</taxon>
        <taxon>Clostridia</taxon>
        <taxon>Eubacteriales</taxon>
        <taxon>Clostridiaceae</taxon>
        <taxon>Caloramator</taxon>
    </lineage>
</organism>
<evidence type="ECO:0000256" key="2">
    <source>
        <dbReference type="ARBA" id="ARBA00022741"/>
    </source>
</evidence>
<proteinExistence type="inferred from homology"/>
<feature type="binding site" evidence="4">
    <location>
        <begin position="2"/>
        <end position="6"/>
    </location>
    <ligand>
        <name>ATP</name>
        <dbReference type="ChEBI" id="CHEBI:30616"/>
    </ligand>
</feature>